<proteinExistence type="inferred from homology"/>
<evidence type="ECO:0000256" key="4">
    <source>
        <dbReference type="ARBA" id="ARBA00022692"/>
    </source>
</evidence>
<evidence type="ECO:0000256" key="8">
    <source>
        <dbReference type="SAM" id="Phobius"/>
    </source>
</evidence>
<dbReference type="InterPro" id="IPR003400">
    <property type="entry name" value="ExbD"/>
</dbReference>
<evidence type="ECO:0000256" key="5">
    <source>
        <dbReference type="ARBA" id="ARBA00022989"/>
    </source>
</evidence>
<sequence>MRIQDHRAFDEPEINLVPLIDVILVLIIFFVVTTTFDSRSVLKLQLPQASGEPTEPDQALSVLVNADGRYFVDDHEVIRDDLESLKATVAEVAGSDRERPVLLRADARTPHQAVVTAYDALGQLGFKRVMIATAPQPAGAAPIGSEGGGGAAR</sequence>
<evidence type="ECO:0000256" key="3">
    <source>
        <dbReference type="ARBA" id="ARBA00022475"/>
    </source>
</evidence>
<accession>A0ABS9HNL6</accession>
<evidence type="ECO:0000256" key="1">
    <source>
        <dbReference type="ARBA" id="ARBA00004162"/>
    </source>
</evidence>
<keyword evidence="6 8" id="KW-0472">Membrane</keyword>
<dbReference type="PANTHER" id="PTHR30558:SF3">
    <property type="entry name" value="BIOPOLYMER TRANSPORT PROTEIN EXBD-RELATED"/>
    <property type="match status" value="1"/>
</dbReference>
<keyword evidence="7" id="KW-0813">Transport</keyword>
<dbReference type="PANTHER" id="PTHR30558">
    <property type="entry name" value="EXBD MEMBRANE COMPONENT OF PMF-DRIVEN MACROMOLECULE IMPORT SYSTEM"/>
    <property type="match status" value="1"/>
</dbReference>
<evidence type="ECO:0000256" key="2">
    <source>
        <dbReference type="ARBA" id="ARBA00005811"/>
    </source>
</evidence>
<organism evidence="9 10">
    <name type="scientific">Marilutibacter chinensis</name>
    <dbReference type="NCBI Taxonomy" id="2912247"/>
    <lineage>
        <taxon>Bacteria</taxon>
        <taxon>Pseudomonadati</taxon>
        <taxon>Pseudomonadota</taxon>
        <taxon>Gammaproteobacteria</taxon>
        <taxon>Lysobacterales</taxon>
        <taxon>Lysobacteraceae</taxon>
        <taxon>Marilutibacter</taxon>
    </lineage>
</organism>
<evidence type="ECO:0000256" key="6">
    <source>
        <dbReference type="ARBA" id="ARBA00023136"/>
    </source>
</evidence>
<keyword evidence="3" id="KW-1003">Cell membrane</keyword>
<comment type="subcellular location">
    <subcellularLocation>
        <location evidence="1">Cell membrane</location>
        <topology evidence="1">Single-pass membrane protein</topology>
    </subcellularLocation>
    <subcellularLocation>
        <location evidence="7">Cell membrane</location>
        <topology evidence="7">Single-pass type II membrane protein</topology>
    </subcellularLocation>
</comment>
<gene>
    <name evidence="9" type="ORF">L3V18_02110</name>
</gene>
<protein>
    <submittedName>
        <fullName evidence="9">Biopolymer transporter ExbD</fullName>
    </submittedName>
</protein>
<evidence type="ECO:0000256" key="7">
    <source>
        <dbReference type="RuleBase" id="RU003879"/>
    </source>
</evidence>
<reference evidence="9" key="2">
    <citation type="submission" date="2022-01" db="EMBL/GenBank/DDBJ databases">
        <authorList>
            <person name="Zhou L.Y."/>
        </authorList>
    </citation>
    <scope>NUCLEOTIDE SEQUENCE</scope>
    <source>
        <strain evidence="9">TLK-CK17</strain>
    </source>
</reference>
<keyword evidence="5 8" id="KW-1133">Transmembrane helix</keyword>
<keyword evidence="10" id="KW-1185">Reference proteome</keyword>
<evidence type="ECO:0000313" key="9">
    <source>
        <dbReference type="EMBL" id="MCF7220585.1"/>
    </source>
</evidence>
<dbReference type="Proteomes" id="UP001430796">
    <property type="component" value="Unassembled WGS sequence"/>
</dbReference>
<dbReference type="Pfam" id="PF02472">
    <property type="entry name" value="ExbD"/>
    <property type="match status" value="1"/>
</dbReference>
<name>A0ABS9HNL6_9GAMM</name>
<reference evidence="9" key="1">
    <citation type="submission" date="2022-01" db="EMBL/GenBank/DDBJ databases">
        <title>Lysobacter chinensis sp. nov., a bacterium isolated from cow dung compost.</title>
        <authorList>
            <person name="Liu Y."/>
        </authorList>
    </citation>
    <scope>NUCLEOTIDE SEQUENCE</scope>
    <source>
        <strain evidence="9">TLK-CK17</strain>
    </source>
</reference>
<dbReference type="Gene3D" id="3.30.420.270">
    <property type="match status" value="1"/>
</dbReference>
<comment type="similarity">
    <text evidence="2 7">Belongs to the ExbD/TolR family.</text>
</comment>
<comment type="caution">
    <text evidence="9">The sequence shown here is derived from an EMBL/GenBank/DDBJ whole genome shotgun (WGS) entry which is preliminary data.</text>
</comment>
<dbReference type="EMBL" id="JAKJPO010000001">
    <property type="protein sequence ID" value="MCF7220585.1"/>
    <property type="molecule type" value="Genomic_DNA"/>
</dbReference>
<keyword evidence="7" id="KW-0653">Protein transport</keyword>
<evidence type="ECO:0000313" key="10">
    <source>
        <dbReference type="Proteomes" id="UP001430796"/>
    </source>
</evidence>
<feature type="transmembrane region" description="Helical" evidence="8">
    <location>
        <begin position="16"/>
        <end position="36"/>
    </location>
</feature>
<dbReference type="RefSeq" id="WP_237052947.1">
    <property type="nucleotide sequence ID" value="NZ_JAKJPO010000001.1"/>
</dbReference>
<keyword evidence="4 7" id="KW-0812">Transmembrane</keyword>